<organism evidence="2 3">
    <name type="scientific">Treponema porcinum</name>
    <dbReference type="NCBI Taxonomy" id="261392"/>
    <lineage>
        <taxon>Bacteria</taxon>
        <taxon>Pseudomonadati</taxon>
        <taxon>Spirochaetota</taxon>
        <taxon>Spirochaetia</taxon>
        <taxon>Spirochaetales</taxon>
        <taxon>Treponemataceae</taxon>
        <taxon>Treponema</taxon>
    </lineage>
</organism>
<evidence type="ECO:0000313" key="3">
    <source>
        <dbReference type="Proteomes" id="UP000190423"/>
    </source>
</evidence>
<reference evidence="2 3" key="1">
    <citation type="submission" date="2017-02" db="EMBL/GenBank/DDBJ databases">
        <authorList>
            <person name="Peterson S.W."/>
        </authorList>
    </citation>
    <scope>NUCLEOTIDE SEQUENCE [LARGE SCALE GENOMIC DNA]</scope>
    <source>
        <strain evidence="2 3">ATCC BAA-908</strain>
    </source>
</reference>
<dbReference type="RefSeq" id="WP_078933160.1">
    <property type="nucleotide sequence ID" value="NZ_FUWG01000008.1"/>
</dbReference>
<accession>A0A1T4KNC8</accession>
<dbReference type="STRING" id="261392.SAMN02745149_01251"/>
<keyword evidence="1" id="KW-0175">Coiled coil</keyword>
<evidence type="ECO:0000313" key="2">
    <source>
        <dbReference type="EMBL" id="SJZ43915.1"/>
    </source>
</evidence>
<dbReference type="PROSITE" id="PS51257">
    <property type="entry name" value="PROKAR_LIPOPROTEIN"/>
    <property type="match status" value="1"/>
</dbReference>
<dbReference type="EMBL" id="FUWG01000008">
    <property type="protein sequence ID" value="SJZ43915.1"/>
    <property type="molecule type" value="Genomic_DNA"/>
</dbReference>
<sequence length="444" mass="49347">MRSLKKQAFCVIGAGSVLFLSCVTMSDYNFNNIDKSIKNGMYDAVYEELCNPQGVLYTSSDLVLENLDKGLISHYAGEYERSNGELSEAETLIRSYYSKSITQAAASMLVNDTVIDYAGDPFEDVYTNIFMALNYLQLGKFDDAFVEIRRFDIKLKEIQQKYQAQLEKQKKELKDNAVSVPSGEVKFHNSALARYLSLLIYRTEGDYDSARVDYNMMHDAFRLQPSLYDFPFPESVKEELTFVPDGFGRLNILAFSGLSPVKVEESIPLYAYDGFYRIALPVMEKRKSSFAAASVTAVNVETGEVYSAHTQKIESIEDIAVDTYAQKYAAIVGKTVARMVSKLVATAALDTVAEEADDSAVSMIFSILGAASKINMFVSERADVRTCRYFPASAYAAGITLPEGRYDITVVFKTSSGGKVETLEYNGVSVSKSGLNLVESYCFK</sequence>
<evidence type="ECO:0008006" key="4">
    <source>
        <dbReference type="Google" id="ProtNLM"/>
    </source>
</evidence>
<feature type="coiled-coil region" evidence="1">
    <location>
        <begin position="148"/>
        <end position="176"/>
    </location>
</feature>
<protein>
    <recommendedName>
        <fullName evidence="4">Lipoprotein</fullName>
    </recommendedName>
</protein>
<dbReference type="GeneID" id="78316550"/>
<dbReference type="AlphaFoldDB" id="A0A1T4KNC8"/>
<dbReference type="Proteomes" id="UP000190423">
    <property type="component" value="Unassembled WGS sequence"/>
</dbReference>
<name>A0A1T4KNC8_TREPO</name>
<keyword evidence="3" id="KW-1185">Reference proteome</keyword>
<gene>
    <name evidence="2" type="ORF">SAMN02745149_01251</name>
</gene>
<evidence type="ECO:0000256" key="1">
    <source>
        <dbReference type="SAM" id="Coils"/>
    </source>
</evidence>
<dbReference type="OrthoDB" id="9769023at2"/>
<proteinExistence type="predicted"/>